<feature type="domain" description="Dehydrogenase E1 component" evidence="6">
    <location>
        <begin position="28"/>
        <end position="277"/>
    </location>
</feature>
<dbReference type="OrthoDB" id="9766715at2"/>
<dbReference type="Proteomes" id="UP000466396">
    <property type="component" value="Chromosome"/>
</dbReference>
<keyword evidence="3" id="KW-0560">Oxidoreductase</keyword>
<name>A0A7I7NHE0_9MYCO</name>
<dbReference type="PANTHER" id="PTHR11516">
    <property type="entry name" value="PYRUVATE DEHYDROGENASE E1 COMPONENT, ALPHA SUBUNIT BACTERIAL AND ORGANELLAR"/>
    <property type="match status" value="1"/>
</dbReference>
<dbReference type="GO" id="GO:0004739">
    <property type="term" value="F:pyruvate dehydrogenase (acetyl-transferring) activity"/>
    <property type="evidence" value="ECO:0007669"/>
    <property type="project" value="TreeGrafter"/>
</dbReference>
<proteinExistence type="predicted"/>
<evidence type="ECO:0000313" key="8">
    <source>
        <dbReference type="Proteomes" id="UP000466396"/>
    </source>
</evidence>
<evidence type="ECO:0000313" key="7">
    <source>
        <dbReference type="EMBL" id="BBX94917.1"/>
    </source>
</evidence>
<dbReference type="GO" id="GO:0000287">
    <property type="term" value="F:magnesium ion binding"/>
    <property type="evidence" value="ECO:0007669"/>
    <property type="project" value="UniProtKB-ARBA"/>
</dbReference>
<accession>A0A7I7NHE0</accession>
<dbReference type="InterPro" id="IPR029061">
    <property type="entry name" value="THDP-binding"/>
</dbReference>
<dbReference type="PANTHER" id="PTHR11516:SF60">
    <property type="entry name" value="PYRUVATE DEHYDROGENASE E1 COMPONENT SUBUNIT ALPHA"/>
    <property type="match status" value="1"/>
</dbReference>
<comment type="cofactor">
    <cofactor evidence="2">
        <name>thiamine diphosphate</name>
        <dbReference type="ChEBI" id="CHEBI:58937"/>
    </cofactor>
</comment>
<dbReference type="KEGG" id="mlj:MLAC_02110"/>
<reference evidence="7 8" key="1">
    <citation type="journal article" date="2019" name="Emerg. Microbes Infect.">
        <title>Comprehensive subspecies identification of 175 nontuberculous mycobacteria species based on 7547 genomic profiles.</title>
        <authorList>
            <person name="Matsumoto Y."/>
            <person name="Kinjo T."/>
            <person name="Motooka D."/>
            <person name="Nabeya D."/>
            <person name="Jung N."/>
            <person name="Uechi K."/>
            <person name="Horii T."/>
            <person name="Iida T."/>
            <person name="Fujita J."/>
            <person name="Nakamura S."/>
        </authorList>
    </citation>
    <scope>NUCLEOTIDE SEQUENCE [LARGE SCALE GENOMIC DNA]</scope>
    <source>
        <strain evidence="7 8">JCM 15657</strain>
    </source>
</reference>
<gene>
    <name evidence="7" type="ORF">MLAC_02110</name>
</gene>
<evidence type="ECO:0000259" key="6">
    <source>
        <dbReference type="Pfam" id="PF00676"/>
    </source>
</evidence>
<organism evidence="7 8">
    <name type="scientific">Mycobacterium lacus</name>
    <dbReference type="NCBI Taxonomy" id="169765"/>
    <lineage>
        <taxon>Bacteria</taxon>
        <taxon>Bacillati</taxon>
        <taxon>Actinomycetota</taxon>
        <taxon>Actinomycetes</taxon>
        <taxon>Mycobacteriales</taxon>
        <taxon>Mycobacteriaceae</taxon>
        <taxon>Mycobacterium</taxon>
    </lineage>
</organism>
<dbReference type="CDD" id="cd02000">
    <property type="entry name" value="TPP_E1_PDC_ADC_BCADC"/>
    <property type="match status" value="1"/>
</dbReference>
<keyword evidence="4" id="KW-0786">Thiamine pyrophosphate</keyword>
<dbReference type="SUPFAM" id="SSF52518">
    <property type="entry name" value="Thiamin diphosphate-binding fold (THDP-binding)"/>
    <property type="match status" value="1"/>
</dbReference>
<evidence type="ECO:0000256" key="5">
    <source>
        <dbReference type="SAM" id="MobiDB-lite"/>
    </source>
</evidence>
<dbReference type="EMBL" id="AP022581">
    <property type="protein sequence ID" value="BBX94917.1"/>
    <property type="molecule type" value="Genomic_DNA"/>
</dbReference>
<feature type="compositionally biased region" description="Polar residues" evidence="5">
    <location>
        <begin position="286"/>
        <end position="298"/>
    </location>
</feature>
<sequence>MWVVRLLDMTLEELRVEGLIERPLQAGFGQEGVVIGATAALGEGDIATTTHRPHALQVGLGNPLGSMIAEMIGRIVDPEYGLPASPGAASQSPLLAIGYAYSQWLDDHGRVTLCATEDSDVDASTFHEAANMAVLWQLPVVILVENIRCALSVRLGRPDRDSQLYRRAAGYGMPGVSVDGNDVESVRDCVARAVERARAGGGPTLVQAITYRTTDFSGSDRGGYRDLAGSEQFLDPLVFARRRLLAAGVTRGQLDETERVARDLVADALAYAKARPHRDNGGPWGTGSQSDGQTESRS</sequence>
<evidence type="ECO:0000256" key="4">
    <source>
        <dbReference type="ARBA" id="ARBA00023052"/>
    </source>
</evidence>
<dbReference type="InterPro" id="IPR050642">
    <property type="entry name" value="PDH_E1_Alpha_Subunit"/>
</dbReference>
<dbReference type="InterPro" id="IPR001017">
    <property type="entry name" value="DH_E1"/>
</dbReference>
<feature type="region of interest" description="Disordered" evidence="5">
    <location>
        <begin position="275"/>
        <end position="298"/>
    </location>
</feature>
<dbReference type="Gene3D" id="3.40.50.970">
    <property type="match status" value="1"/>
</dbReference>
<protein>
    <submittedName>
        <fullName evidence="7">Dehydrogenase</fullName>
    </submittedName>
</protein>
<dbReference type="GO" id="GO:0006086">
    <property type="term" value="P:pyruvate decarboxylation to acetyl-CoA"/>
    <property type="evidence" value="ECO:0007669"/>
    <property type="project" value="TreeGrafter"/>
</dbReference>
<evidence type="ECO:0000256" key="1">
    <source>
        <dbReference type="ARBA" id="ARBA00001946"/>
    </source>
</evidence>
<dbReference type="AlphaFoldDB" id="A0A7I7NHE0"/>
<evidence type="ECO:0000256" key="2">
    <source>
        <dbReference type="ARBA" id="ARBA00001964"/>
    </source>
</evidence>
<comment type="cofactor">
    <cofactor evidence="1">
        <name>Mg(2+)</name>
        <dbReference type="ChEBI" id="CHEBI:18420"/>
    </cofactor>
</comment>
<dbReference type="Pfam" id="PF00676">
    <property type="entry name" value="E1_dh"/>
    <property type="match status" value="1"/>
</dbReference>
<keyword evidence="8" id="KW-1185">Reference proteome</keyword>
<evidence type="ECO:0000256" key="3">
    <source>
        <dbReference type="ARBA" id="ARBA00023002"/>
    </source>
</evidence>